<sequence>MYQNKIMKFLLTISICISVTASAQSWKDLKDISKKAKSELKKVKKPKISFTQKEAAQALKDALNIGIEKGVSILSVKNGYYKNKKVKIPFPPDAKTISKKLRKLGMGKEVDKVVKSINRAAEDASGSALSIFVSAIKKMSIKDAIGIVKGDSTAGTDYLQEKSSSDLELAFNPIIKSSLKKVDATKHWKNVITTYNKIPMVKKMNPNLDLYVTQRAIQGLFSIVEEEEIKIRENPKKRITGLLKKVFGS</sequence>
<evidence type="ECO:0000313" key="1">
    <source>
        <dbReference type="EMBL" id="SVB76926.1"/>
    </source>
</evidence>
<organism evidence="1">
    <name type="scientific">marine metagenome</name>
    <dbReference type="NCBI Taxonomy" id="408172"/>
    <lineage>
        <taxon>unclassified sequences</taxon>
        <taxon>metagenomes</taxon>
        <taxon>ecological metagenomes</taxon>
    </lineage>
</organism>
<dbReference type="EMBL" id="UINC01056650">
    <property type="protein sequence ID" value="SVB76926.1"/>
    <property type="molecule type" value="Genomic_DNA"/>
</dbReference>
<name>A0A382GP65_9ZZZZ</name>
<protein>
    <recommendedName>
        <fullName evidence="2">DUF4197 domain-containing protein</fullName>
    </recommendedName>
</protein>
<dbReference type="AlphaFoldDB" id="A0A382GP65"/>
<gene>
    <name evidence="1" type="ORF">METZ01_LOCUS229780</name>
</gene>
<dbReference type="InterPro" id="IPR025245">
    <property type="entry name" value="DUF4197"/>
</dbReference>
<dbReference type="Pfam" id="PF13852">
    <property type="entry name" value="DUF4197"/>
    <property type="match status" value="1"/>
</dbReference>
<accession>A0A382GP65</accession>
<evidence type="ECO:0008006" key="2">
    <source>
        <dbReference type="Google" id="ProtNLM"/>
    </source>
</evidence>
<reference evidence="1" key="1">
    <citation type="submission" date="2018-05" db="EMBL/GenBank/DDBJ databases">
        <authorList>
            <person name="Lanie J.A."/>
            <person name="Ng W.-L."/>
            <person name="Kazmierczak K.M."/>
            <person name="Andrzejewski T.M."/>
            <person name="Davidsen T.M."/>
            <person name="Wayne K.J."/>
            <person name="Tettelin H."/>
            <person name="Glass J.I."/>
            <person name="Rusch D."/>
            <person name="Podicherti R."/>
            <person name="Tsui H.-C.T."/>
            <person name="Winkler M.E."/>
        </authorList>
    </citation>
    <scope>NUCLEOTIDE SEQUENCE</scope>
</reference>
<proteinExistence type="predicted"/>